<dbReference type="GO" id="GO:0005524">
    <property type="term" value="F:ATP binding"/>
    <property type="evidence" value="ECO:0007669"/>
    <property type="project" value="UniProtKB-KW"/>
</dbReference>
<dbReference type="AlphaFoldDB" id="A0A974BKB7"/>
<dbReference type="Pfam" id="PF08448">
    <property type="entry name" value="PAS_4"/>
    <property type="match status" value="1"/>
</dbReference>
<keyword evidence="2" id="KW-0067">ATP-binding</keyword>
<protein>
    <submittedName>
        <fullName evidence="8">Sigma 54-interacting transcriptional regulator</fullName>
    </submittedName>
</protein>
<dbReference type="InterPro" id="IPR002078">
    <property type="entry name" value="Sigma_54_int"/>
</dbReference>
<dbReference type="CDD" id="cd00130">
    <property type="entry name" value="PAS"/>
    <property type="match status" value="1"/>
</dbReference>
<dbReference type="InterPro" id="IPR025662">
    <property type="entry name" value="Sigma_54_int_dom_ATP-bd_1"/>
</dbReference>
<dbReference type="Proteomes" id="UP000611629">
    <property type="component" value="Unassembled WGS sequence"/>
</dbReference>
<sequence length="467" mass="53529">MDYKNILKLISENISSGLFIVNKEGIVIFYNQSANDLAGLNVENAIGKHMLEIFPKLTEETSTIIRALTTGEVIKNYVQNYYNYQRKLVTILSNTVPIYENGEIVGAIEIFSDVDQYKNINQNKYKKQKGNIIDKAHYTIDDIVGVGQFVKDIKLKIKKIADSRSPVLVYGETGTGKELIVQSIHNSSQRCDNPFIAQNCAAIPGTLLESMLFGTALGSFTGAKDSKGLIEAADGGTLFLDEINSMDIMLQAKLLRVLQEGQIRRVGENKTRFVDVRIITALNQNPYKAIEEGKLRSDLFYRLNVINFRLLPLKERSEDLEVLAYYFLNEFNRELNKNVKGFTKEVIEFFHSYNWPGNIRELRHSIEHAVNMIEKDVIAIEDLPKYVDINYKAADDIQKNIVEEKNTIIINEPLNEIMNEYERKIISKSLRQNDYNVSKTSERLDIPRQTLYYKMKKLGIKVDKRLE</sequence>
<keyword evidence="5" id="KW-0804">Transcription</keyword>
<dbReference type="EMBL" id="JACBNQ010000008">
    <property type="protein sequence ID" value="NYB74240.1"/>
    <property type="molecule type" value="Genomic_DNA"/>
</dbReference>
<dbReference type="SMART" id="SM00382">
    <property type="entry name" value="AAA"/>
    <property type="match status" value="1"/>
</dbReference>
<dbReference type="Pfam" id="PF02954">
    <property type="entry name" value="HTH_8"/>
    <property type="match status" value="1"/>
</dbReference>
<evidence type="ECO:0000256" key="5">
    <source>
        <dbReference type="ARBA" id="ARBA00023163"/>
    </source>
</evidence>
<dbReference type="SUPFAM" id="SSF55785">
    <property type="entry name" value="PYP-like sensor domain (PAS domain)"/>
    <property type="match status" value="1"/>
</dbReference>
<evidence type="ECO:0000259" key="7">
    <source>
        <dbReference type="PROSITE" id="PS50112"/>
    </source>
</evidence>
<dbReference type="InterPro" id="IPR027417">
    <property type="entry name" value="P-loop_NTPase"/>
</dbReference>
<dbReference type="InterPro" id="IPR025943">
    <property type="entry name" value="Sigma_54_int_dom_ATP-bd_2"/>
</dbReference>
<evidence type="ECO:0000256" key="3">
    <source>
        <dbReference type="ARBA" id="ARBA00023015"/>
    </source>
</evidence>
<keyword evidence="9" id="KW-1185">Reference proteome</keyword>
<dbReference type="InterPro" id="IPR025944">
    <property type="entry name" value="Sigma_54_int_dom_CS"/>
</dbReference>
<dbReference type="InterPro" id="IPR058031">
    <property type="entry name" value="AAA_lid_NorR"/>
</dbReference>
<dbReference type="GO" id="GO:0006355">
    <property type="term" value="P:regulation of DNA-templated transcription"/>
    <property type="evidence" value="ECO:0007669"/>
    <property type="project" value="InterPro"/>
</dbReference>
<dbReference type="Gene3D" id="1.10.10.60">
    <property type="entry name" value="Homeodomain-like"/>
    <property type="match status" value="1"/>
</dbReference>
<dbReference type="PANTHER" id="PTHR32071">
    <property type="entry name" value="TRANSCRIPTIONAL REGULATORY PROTEIN"/>
    <property type="match status" value="1"/>
</dbReference>
<proteinExistence type="predicted"/>
<feature type="domain" description="PAS" evidence="7">
    <location>
        <begin position="3"/>
        <end position="77"/>
    </location>
</feature>
<evidence type="ECO:0000256" key="4">
    <source>
        <dbReference type="ARBA" id="ARBA00023125"/>
    </source>
</evidence>
<dbReference type="Gene3D" id="3.30.450.20">
    <property type="entry name" value="PAS domain"/>
    <property type="match status" value="1"/>
</dbReference>
<gene>
    <name evidence="8" type="ORF">HZF24_08790</name>
</gene>
<dbReference type="PROSITE" id="PS00676">
    <property type="entry name" value="SIGMA54_INTERACT_2"/>
    <property type="match status" value="1"/>
</dbReference>
<feature type="domain" description="Sigma-54 factor interaction" evidence="6">
    <location>
        <begin position="143"/>
        <end position="371"/>
    </location>
</feature>
<name>A0A974BKB7_SEDHY</name>
<keyword evidence="1" id="KW-0547">Nucleotide-binding</keyword>
<dbReference type="PROSITE" id="PS00675">
    <property type="entry name" value="SIGMA54_INTERACT_1"/>
    <property type="match status" value="1"/>
</dbReference>
<evidence type="ECO:0000259" key="6">
    <source>
        <dbReference type="PROSITE" id="PS50045"/>
    </source>
</evidence>
<reference evidence="8" key="1">
    <citation type="submission" date="2020-07" db="EMBL/GenBank/DDBJ databases">
        <title>Genomic analysis of a strain of Sedimentibacter Hydroxybenzoicus DSM7310.</title>
        <authorList>
            <person name="Ma S."/>
        </authorList>
    </citation>
    <scope>NUCLEOTIDE SEQUENCE</scope>
    <source>
        <strain evidence="8">DSM 7310</strain>
    </source>
</reference>
<dbReference type="InterPro" id="IPR003593">
    <property type="entry name" value="AAA+_ATPase"/>
</dbReference>
<dbReference type="InterPro" id="IPR013656">
    <property type="entry name" value="PAS_4"/>
</dbReference>
<dbReference type="RefSeq" id="WP_179237949.1">
    <property type="nucleotide sequence ID" value="NZ_JACBNQ010000008.1"/>
</dbReference>
<evidence type="ECO:0000313" key="9">
    <source>
        <dbReference type="Proteomes" id="UP000611629"/>
    </source>
</evidence>
<dbReference type="NCBIfam" id="TIGR00229">
    <property type="entry name" value="sensory_box"/>
    <property type="match status" value="1"/>
</dbReference>
<evidence type="ECO:0000313" key="8">
    <source>
        <dbReference type="EMBL" id="NYB74240.1"/>
    </source>
</evidence>
<dbReference type="SUPFAM" id="SSF46689">
    <property type="entry name" value="Homeodomain-like"/>
    <property type="match status" value="1"/>
</dbReference>
<dbReference type="SUPFAM" id="SSF52540">
    <property type="entry name" value="P-loop containing nucleoside triphosphate hydrolases"/>
    <property type="match status" value="1"/>
</dbReference>
<dbReference type="InterPro" id="IPR002197">
    <property type="entry name" value="HTH_Fis"/>
</dbReference>
<keyword evidence="3" id="KW-0805">Transcription regulation</keyword>
<dbReference type="InterPro" id="IPR035965">
    <property type="entry name" value="PAS-like_dom_sf"/>
</dbReference>
<dbReference type="Gene3D" id="3.40.50.300">
    <property type="entry name" value="P-loop containing nucleotide triphosphate hydrolases"/>
    <property type="match status" value="1"/>
</dbReference>
<evidence type="ECO:0000256" key="2">
    <source>
        <dbReference type="ARBA" id="ARBA00022840"/>
    </source>
</evidence>
<dbReference type="PROSITE" id="PS00688">
    <property type="entry name" value="SIGMA54_INTERACT_3"/>
    <property type="match status" value="1"/>
</dbReference>
<evidence type="ECO:0000256" key="1">
    <source>
        <dbReference type="ARBA" id="ARBA00022741"/>
    </source>
</evidence>
<dbReference type="Gene3D" id="1.10.8.60">
    <property type="match status" value="1"/>
</dbReference>
<dbReference type="PRINTS" id="PR01590">
    <property type="entry name" value="HTHFIS"/>
</dbReference>
<dbReference type="InterPro" id="IPR000014">
    <property type="entry name" value="PAS"/>
</dbReference>
<dbReference type="Pfam" id="PF00158">
    <property type="entry name" value="Sigma54_activat"/>
    <property type="match status" value="1"/>
</dbReference>
<dbReference type="CDD" id="cd00009">
    <property type="entry name" value="AAA"/>
    <property type="match status" value="1"/>
</dbReference>
<accession>A0A974BKB7</accession>
<dbReference type="PROSITE" id="PS50112">
    <property type="entry name" value="PAS"/>
    <property type="match status" value="1"/>
</dbReference>
<dbReference type="SMART" id="SM00091">
    <property type="entry name" value="PAS"/>
    <property type="match status" value="1"/>
</dbReference>
<comment type="caution">
    <text evidence="8">The sequence shown here is derived from an EMBL/GenBank/DDBJ whole genome shotgun (WGS) entry which is preliminary data.</text>
</comment>
<dbReference type="PROSITE" id="PS50045">
    <property type="entry name" value="SIGMA54_INTERACT_4"/>
    <property type="match status" value="1"/>
</dbReference>
<dbReference type="Pfam" id="PF25601">
    <property type="entry name" value="AAA_lid_14"/>
    <property type="match status" value="1"/>
</dbReference>
<organism evidence="8 9">
    <name type="scientific">Sedimentibacter hydroxybenzoicus DSM 7310</name>
    <dbReference type="NCBI Taxonomy" id="1123245"/>
    <lineage>
        <taxon>Bacteria</taxon>
        <taxon>Bacillati</taxon>
        <taxon>Bacillota</taxon>
        <taxon>Tissierellia</taxon>
        <taxon>Sedimentibacter</taxon>
    </lineage>
</organism>
<keyword evidence="4" id="KW-0238">DNA-binding</keyword>
<dbReference type="PANTHER" id="PTHR32071:SF74">
    <property type="entry name" value="TRANSCRIPTIONAL ACTIVATOR ROCR"/>
    <property type="match status" value="1"/>
</dbReference>
<dbReference type="InterPro" id="IPR009057">
    <property type="entry name" value="Homeodomain-like_sf"/>
</dbReference>
<dbReference type="GO" id="GO:0043565">
    <property type="term" value="F:sequence-specific DNA binding"/>
    <property type="evidence" value="ECO:0007669"/>
    <property type="project" value="InterPro"/>
</dbReference>
<dbReference type="FunFam" id="3.40.50.300:FF:000006">
    <property type="entry name" value="DNA-binding transcriptional regulator NtrC"/>
    <property type="match status" value="1"/>
</dbReference>